<reference evidence="1" key="1">
    <citation type="submission" date="2020-08" db="EMBL/GenBank/DDBJ databases">
        <title>Genome public.</title>
        <authorList>
            <person name="Liu C."/>
            <person name="Sun Q."/>
        </authorList>
    </citation>
    <scope>NUCLEOTIDE SEQUENCE</scope>
    <source>
        <strain evidence="1">NSJ-51</strain>
    </source>
</reference>
<proteinExistence type="predicted"/>
<accession>A0A8J6IZG2</accession>
<dbReference type="Proteomes" id="UP000661435">
    <property type="component" value="Unassembled WGS sequence"/>
</dbReference>
<keyword evidence="2" id="KW-1185">Reference proteome</keyword>
<comment type="caution">
    <text evidence="1">The sequence shown here is derived from an EMBL/GenBank/DDBJ whole genome shotgun (WGS) entry which is preliminary data.</text>
</comment>
<organism evidence="1 2">
    <name type="scientific">Lawsonibacter hominis</name>
    <dbReference type="NCBI Taxonomy" id="2763053"/>
    <lineage>
        <taxon>Bacteria</taxon>
        <taxon>Bacillati</taxon>
        <taxon>Bacillota</taxon>
        <taxon>Clostridia</taxon>
        <taxon>Eubacteriales</taxon>
        <taxon>Oscillospiraceae</taxon>
        <taxon>Lawsonibacter</taxon>
    </lineage>
</organism>
<evidence type="ECO:0000313" key="1">
    <source>
        <dbReference type="EMBL" id="MBC5732442.1"/>
    </source>
</evidence>
<gene>
    <name evidence="1" type="ORF">H8S57_01700</name>
</gene>
<name>A0A8J6IZG2_9FIRM</name>
<evidence type="ECO:0000313" key="2">
    <source>
        <dbReference type="Proteomes" id="UP000661435"/>
    </source>
</evidence>
<dbReference type="AlphaFoldDB" id="A0A8J6IZG2"/>
<sequence length="113" mass="13112">MMEDFFLPVLSHFQNENFWTASAGALCYRVTPREEGLAAEVWEGPWRYEDSRVEETRTFPLSDEGLEELRRWLTGWRDAIGQRPRPGLEESIRRRDAVRAERARLAGQAEGTA</sequence>
<dbReference type="EMBL" id="JACOPP010000001">
    <property type="protein sequence ID" value="MBC5732442.1"/>
    <property type="molecule type" value="Genomic_DNA"/>
</dbReference>
<protein>
    <submittedName>
        <fullName evidence="1">Uncharacterized protein</fullName>
    </submittedName>
</protein>